<keyword evidence="1" id="KW-1133">Transmembrane helix</keyword>
<gene>
    <name evidence="3" type="ORF">DWY25_12035</name>
</gene>
<proteinExistence type="predicted"/>
<dbReference type="CDD" id="cd01949">
    <property type="entry name" value="GGDEF"/>
    <property type="match status" value="1"/>
</dbReference>
<dbReference type="RefSeq" id="WP_117895428.1">
    <property type="nucleotide sequence ID" value="NZ_CABJCV010000015.1"/>
</dbReference>
<keyword evidence="1" id="KW-0472">Membrane</keyword>
<feature type="domain" description="GGDEF" evidence="2">
    <location>
        <begin position="254"/>
        <end position="379"/>
    </location>
</feature>
<dbReference type="SMART" id="SM00267">
    <property type="entry name" value="GGDEF"/>
    <property type="match status" value="1"/>
</dbReference>
<dbReference type="NCBIfam" id="TIGR00254">
    <property type="entry name" value="GGDEF"/>
    <property type="match status" value="1"/>
</dbReference>
<evidence type="ECO:0000313" key="4">
    <source>
        <dbReference type="Proteomes" id="UP000284178"/>
    </source>
</evidence>
<feature type="transmembrane region" description="Helical" evidence="1">
    <location>
        <begin position="194"/>
        <end position="214"/>
    </location>
</feature>
<dbReference type="GO" id="GO:1902201">
    <property type="term" value="P:negative regulation of bacterial-type flagellum-dependent cell motility"/>
    <property type="evidence" value="ECO:0007669"/>
    <property type="project" value="TreeGrafter"/>
</dbReference>
<dbReference type="GO" id="GO:0005886">
    <property type="term" value="C:plasma membrane"/>
    <property type="evidence" value="ECO:0007669"/>
    <property type="project" value="TreeGrafter"/>
</dbReference>
<name>A0A412FW32_9FIRM</name>
<dbReference type="PANTHER" id="PTHR45138">
    <property type="entry name" value="REGULATORY COMPONENTS OF SENSORY TRANSDUCTION SYSTEM"/>
    <property type="match status" value="1"/>
</dbReference>
<comment type="caution">
    <text evidence="3">The sequence shown here is derived from an EMBL/GenBank/DDBJ whole genome shotgun (WGS) entry which is preliminary data.</text>
</comment>
<dbReference type="GO" id="GO:0052621">
    <property type="term" value="F:diguanylate cyclase activity"/>
    <property type="evidence" value="ECO:0007669"/>
    <property type="project" value="TreeGrafter"/>
</dbReference>
<protein>
    <submittedName>
        <fullName evidence="3">Diguanylate cyclase</fullName>
    </submittedName>
</protein>
<organism evidence="3 4">
    <name type="scientific">Holdemania filiformis</name>
    <dbReference type="NCBI Taxonomy" id="61171"/>
    <lineage>
        <taxon>Bacteria</taxon>
        <taxon>Bacillati</taxon>
        <taxon>Bacillota</taxon>
        <taxon>Erysipelotrichia</taxon>
        <taxon>Erysipelotrichales</taxon>
        <taxon>Erysipelotrichaceae</taxon>
        <taxon>Holdemania</taxon>
    </lineage>
</organism>
<accession>A0A412FW32</accession>
<dbReference type="GO" id="GO:0043709">
    <property type="term" value="P:cell adhesion involved in single-species biofilm formation"/>
    <property type="evidence" value="ECO:0007669"/>
    <property type="project" value="TreeGrafter"/>
</dbReference>
<keyword evidence="1" id="KW-0812">Transmembrane</keyword>
<dbReference type="InterPro" id="IPR043128">
    <property type="entry name" value="Rev_trsase/Diguanyl_cyclase"/>
</dbReference>
<dbReference type="InterPro" id="IPR000160">
    <property type="entry name" value="GGDEF_dom"/>
</dbReference>
<dbReference type="SUPFAM" id="SSF55073">
    <property type="entry name" value="Nucleotide cyclase"/>
    <property type="match status" value="1"/>
</dbReference>
<keyword evidence="4" id="KW-1185">Reference proteome</keyword>
<dbReference type="AlphaFoldDB" id="A0A412FW32"/>
<evidence type="ECO:0000259" key="2">
    <source>
        <dbReference type="PROSITE" id="PS50887"/>
    </source>
</evidence>
<dbReference type="InterPro" id="IPR050469">
    <property type="entry name" value="Diguanylate_Cyclase"/>
</dbReference>
<dbReference type="PROSITE" id="PS50887">
    <property type="entry name" value="GGDEF"/>
    <property type="match status" value="1"/>
</dbReference>
<sequence length="379" mass="42935">MQRWKRRVDLQVSLLTAVIVFLSSSIVFILCYSYTYNGMISELKERVHAIVSYVNTSLDPLTFTEIHDRDDMASPLYQQTAQSLRDVRSATGVRYLYTATVTENDTLIYLLDGLDPDSEDFRYPGDLIEPEIQQDLRTALAGNEIMPDAIKSTDWGKIFIAYSPVYQNETVIGVVGVEFDAGRQAEIYHQLRNFIPLILIFACVLATGIAFFVFRRISNPHYKDLAITDQLTQIRNRNAFEVDIGNLNASRQFKTMGILVVDLDHLKQVNDELGHIQGDLYIQKAAAILQECLEPQAILYRTGGDEFAALIADTSGQKNLSELCAQLKALYQKKRPDWPVETGLSVGWAVYEAGDHSVEDIYRRADNAMYQDKAMTHPR</sequence>
<dbReference type="PANTHER" id="PTHR45138:SF9">
    <property type="entry name" value="DIGUANYLATE CYCLASE DGCM-RELATED"/>
    <property type="match status" value="1"/>
</dbReference>
<dbReference type="Proteomes" id="UP000284178">
    <property type="component" value="Unassembled WGS sequence"/>
</dbReference>
<dbReference type="Pfam" id="PF00990">
    <property type="entry name" value="GGDEF"/>
    <property type="match status" value="1"/>
</dbReference>
<evidence type="ECO:0000256" key="1">
    <source>
        <dbReference type="SAM" id="Phobius"/>
    </source>
</evidence>
<reference evidence="3 4" key="1">
    <citation type="submission" date="2018-08" db="EMBL/GenBank/DDBJ databases">
        <title>A genome reference for cultivated species of the human gut microbiota.</title>
        <authorList>
            <person name="Zou Y."/>
            <person name="Xue W."/>
            <person name="Luo G."/>
        </authorList>
    </citation>
    <scope>NUCLEOTIDE SEQUENCE [LARGE SCALE GENOMIC DNA]</scope>
    <source>
        <strain evidence="3 4">AF24-29</strain>
    </source>
</reference>
<feature type="transmembrane region" description="Helical" evidence="1">
    <location>
        <begin position="12"/>
        <end position="35"/>
    </location>
</feature>
<dbReference type="InterPro" id="IPR029787">
    <property type="entry name" value="Nucleotide_cyclase"/>
</dbReference>
<evidence type="ECO:0000313" key="3">
    <source>
        <dbReference type="EMBL" id="RGR72378.1"/>
    </source>
</evidence>
<dbReference type="GeneID" id="83016123"/>
<dbReference type="Gene3D" id="3.30.70.270">
    <property type="match status" value="1"/>
</dbReference>
<dbReference type="EMBL" id="QRUP01000015">
    <property type="protein sequence ID" value="RGR72378.1"/>
    <property type="molecule type" value="Genomic_DNA"/>
</dbReference>